<dbReference type="InterPro" id="IPR001647">
    <property type="entry name" value="HTH_TetR"/>
</dbReference>
<organism evidence="4 5">
    <name type="scientific">Enterococcus florum</name>
    <dbReference type="NCBI Taxonomy" id="2480627"/>
    <lineage>
        <taxon>Bacteria</taxon>
        <taxon>Bacillati</taxon>
        <taxon>Bacillota</taxon>
        <taxon>Bacilli</taxon>
        <taxon>Lactobacillales</taxon>
        <taxon>Enterococcaceae</taxon>
        <taxon>Enterococcus</taxon>
    </lineage>
</organism>
<reference evidence="5" key="1">
    <citation type="submission" date="2019-02" db="EMBL/GenBank/DDBJ databases">
        <title>Draft genome sequence of Enterococcus sp. Gos25-1.</title>
        <authorList>
            <person name="Tanaka N."/>
            <person name="Shiwa Y."/>
            <person name="Fujita N."/>
        </authorList>
    </citation>
    <scope>NUCLEOTIDE SEQUENCE [LARGE SCALE GENOMIC DNA]</scope>
    <source>
        <strain evidence="5">Gos25-1</strain>
    </source>
</reference>
<dbReference type="PANTHER" id="PTHR43479:SF7">
    <property type="entry name" value="TETR-FAMILY TRANSCRIPTIONAL REGULATOR"/>
    <property type="match status" value="1"/>
</dbReference>
<evidence type="ECO:0000256" key="1">
    <source>
        <dbReference type="ARBA" id="ARBA00023125"/>
    </source>
</evidence>
<evidence type="ECO:0000313" key="4">
    <source>
        <dbReference type="EMBL" id="GCF92959.1"/>
    </source>
</evidence>
<keyword evidence="1 2" id="KW-0238">DNA-binding</keyword>
<dbReference type="SUPFAM" id="SSF46689">
    <property type="entry name" value="Homeodomain-like"/>
    <property type="match status" value="1"/>
</dbReference>
<gene>
    <name evidence="4" type="ORF">NRIC_08500</name>
</gene>
<dbReference type="PANTHER" id="PTHR43479">
    <property type="entry name" value="ACREF/ENVCD OPERON REPRESSOR-RELATED"/>
    <property type="match status" value="1"/>
</dbReference>
<dbReference type="Gene3D" id="1.10.357.10">
    <property type="entry name" value="Tetracycline Repressor, domain 2"/>
    <property type="match status" value="1"/>
</dbReference>
<dbReference type="InterPro" id="IPR050624">
    <property type="entry name" value="HTH-type_Tx_Regulator"/>
</dbReference>
<protein>
    <submittedName>
        <fullName evidence="4">TetR family transcriptional regulator</fullName>
    </submittedName>
</protein>
<feature type="DNA-binding region" description="H-T-H motif" evidence="2">
    <location>
        <begin position="34"/>
        <end position="53"/>
    </location>
</feature>
<dbReference type="RefSeq" id="WP_146621441.1">
    <property type="nucleotide sequence ID" value="NZ_BJCC01000007.1"/>
</dbReference>
<accession>A0A4V0WP83</accession>
<dbReference type="Proteomes" id="UP000290567">
    <property type="component" value="Unassembled WGS sequence"/>
</dbReference>
<dbReference type="OrthoDB" id="9810250at2"/>
<dbReference type="AlphaFoldDB" id="A0A4V0WP83"/>
<evidence type="ECO:0000313" key="5">
    <source>
        <dbReference type="Proteomes" id="UP000290567"/>
    </source>
</evidence>
<feature type="domain" description="HTH tetR-type" evidence="3">
    <location>
        <begin position="11"/>
        <end position="71"/>
    </location>
</feature>
<evidence type="ECO:0000256" key="2">
    <source>
        <dbReference type="PROSITE-ProRule" id="PRU00335"/>
    </source>
</evidence>
<comment type="caution">
    <text evidence="4">The sequence shown here is derived from an EMBL/GenBank/DDBJ whole genome shotgun (WGS) entry which is preliminary data.</text>
</comment>
<keyword evidence="5" id="KW-1185">Reference proteome</keyword>
<dbReference type="EMBL" id="BJCC01000007">
    <property type="protein sequence ID" value="GCF92959.1"/>
    <property type="molecule type" value="Genomic_DNA"/>
</dbReference>
<dbReference type="GO" id="GO:0003677">
    <property type="term" value="F:DNA binding"/>
    <property type="evidence" value="ECO:0007669"/>
    <property type="project" value="UniProtKB-UniRule"/>
</dbReference>
<name>A0A4V0WP83_9ENTE</name>
<proteinExistence type="predicted"/>
<sequence length="182" mass="21425">MVGTANNRRTIYTKKAIREAFLHLLELKEVEKITVKEITDLADINRGTFYKYYKDTFDLLQKIEEEILSDLLGQIQLNDQPMEYWLTALLEKIEDSPEVRILVLGNNTRTLLIPLLERIKPKTFKHFLQFFPEATTDEMELYLAYFVEGSVGLITRWLKDYKTMSAQKVCSLLLSVYRTEIY</sequence>
<evidence type="ECO:0000259" key="3">
    <source>
        <dbReference type="PROSITE" id="PS50977"/>
    </source>
</evidence>
<dbReference type="PROSITE" id="PS50977">
    <property type="entry name" value="HTH_TETR_2"/>
    <property type="match status" value="1"/>
</dbReference>
<dbReference type="InterPro" id="IPR009057">
    <property type="entry name" value="Homeodomain-like_sf"/>
</dbReference>